<feature type="signal peptide" evidence="1">
    <location>
        <begin position="1"/>
        <end position="16"/>
    </location>
</feature>
<organism evidence="2 3">
    <name type="scientific">Novosphingobium cyanobacteriorum</name>
    <dbReference type="NCBI Taxonomy" id="3024215"/>
    <lineage>
        <taxon>Bacteria</taxon>
        <taxon>Pseudomonadati</taxon>
        <taxon>Pseudomonadota</taxon>
        <taxon>Alphaproteobacteria</taxon>
        <taxon>Sphingomonadales</taxon>
        <taxon>Sphingomonadaceae</taxon>
        <taxon>Novosphingobium</taxon>
    </lineage>
</organism>
<protein>
    <submittedName>
        <fullName evidence="2">Uncharacterized protein</fullName>
    </submittedName>
</protein>
<accession>A0ABT6CMU6</accession>
<comment type="caution">
    <text evidence="2">The sequence shown here is derived from an EMBL/GenBank/DDBJ whole genome shotgun (WGS) entry which is preliminary data.</text>
</comment>
<gene>
    <name evidence="2" type="ORF">POM99_18730</name>
</gene>
<evidence type="ECO:0000313" key="2">
    <source>
        <dbReference type="EMBL" id="MDF8335245.1"/>
    </source>
</evidence>
<keyword evidence="1" id="KW-0732">Signal</keyword>
<evidence type="ECO:0000256" key="1">
    <source>
        <dbReference type="SAM" id="SignalP"/>
    </source>
</evidence>
<feature type="chain" id="PRO_5046665041" evidence="1">
    <location>
        <begin position="17"/>
        <end position="123"/>
    </location>
</feature>
<reference evidence="2 3" key="1">
    <citation type="submission" date="2023-03" db="EMBL/GenBank/DDBJ databases">
        <title>Novosphingobium cyanobacteriorum sp. nov., isolated from a eutrophic reservoir during the Microcystis bloom period.</title>
        <authorList>
            <person name="Kang M."/>
            <person name="Le V."/>
            <person name="Ko S.-R."/>
            <person name="Lee S.-A."/>
            <person name="Ahn C.-Y."/>
        </authorList>
    </citation>
    <scope>NUCLEOTIDE SEQUENCE [LARGE SCALE GENOMIC DNA]</scope>
    <source>
        <strain evidence="2 3">HBC54</strain>
    </source>
</reference>
<sequence length="123" mass="12694">MIPGSLLILAAATAAADPINTARTFAELLATDRAAAAAMVALDAQMGFGDVGAPFDMAVFADGFAQCRFAVRAGAQAKPLGMAGRAIDTVPLIMACPDEHGTVREREAQLLVEGERVAGFYVP</sequence>
<proteinExistence type="predicted"/>
<keyword evidence="3" id="KW-1185">Reference proteome</keyword>
<dbReference type="RefSeq" id="WP_277280161.1">
    <property type="nucleotide sequence ID" value="NZ_JAROCY010000023.1"/>
</dbReference>
<dbReference type="Proteomes" id="UP001222770">
    <property type="component" value="Unassembled WGS sequence"/>
</dbReference>
<evidence type="ECO:0000313" key="3">
    <source>
        <dbReference type="Proteomes" id="UP001222770"/>
    </source>
</evidence>
<name>A0ABT6CMU6_9SPHN</name>
<dbReference type="EMBL" id="JAROCY010000023">
    <property type="protein sequence ID" value="MDF8335245.1"/>
    <property type="molecule type" value="Genomic_DNA"/>
</dbReference>